<dbReference type="EMBL" id="QPFP01000390">
    <property type="protein sequence ID" value="TEB14445.1"/>
    <property type="molecule type" value="Genomic_DNA"/>
</dbReference>
<organism evidence="1 2">
    <name type="scientific">Coprinellus micaceus</name>
    <name type="common">Glistening ink-cap mushroom</name>
    <name type="synonym">Coprinus micaceus</name>
    <dbReference type="NCBI Taxonomy" id="71717"/>
    <lineage>
        <taxon>Eukaryota</taxon>
        <taxon>Fungi</taxon>
        <taxon>Dikarya</taxon>
        <taxon>Basidiomycota</taxon>
        <taxon>Agaricomycotina</taxon>
        <taxon>Agaricomycetes</taxon>
        <taxon>Agaricomycetidae</taxon>
        <taxon>Agaricales</taxon>
        <taxon>Agaricineae</taxon>
        <taxon>Psathyrellaceae</taxon>
        <taxon>Coprinellus</taxon>
    </lineage>
</organism>
<proteinExistence type="predicted"/>
<sequence>MARYAIHLNPRPVLTGCSALPARTRLRISLGLCVIGAAGIAISDYLEKEMSPTPENSIQK</sequence>
<dbReference type="OrthoDB" id="2555959at2759"/>
<accession>A0A4Y7RZN0</accession>
<dbReference type="Proteomes" id="UP000298030">
    <property type="component" value="Unassembled WGS sequence"/>
</dbReference>
<dbReference type="AlphaFoldDB" id="A0A4Y7RZN0"/>
<gene>
    <name evidence="1" type="ORF">FA13DRAFT_1651864</name>
</gene>
<comment type="caution">
    <text evidence="1">The sequence shown here is derived from an EMBL/GenBank/DDBJ whole genome shotgun (WGS) entry which is preliminary data.</text>
</comment>
<protein>
    <submittedName>
        <fullName evidence="1">Uncharacterized protein</fullName>
    </submittedName>
</protein>
<evidence type="ECO:0000313" key="2">
    <source>
        <dbReference type="Proteomes" id="UP000298030"/>
    </source>
</evidence>
<evidence type="ECO:0000313" key="1">
    <source>
        <dbReference type="EMBL" id="TEB14445.1"/>
    </source>
</evidence>
<keyword evidence="2" id="KW-1185">Reference proteome</keyword>
<name>A0A4Y7RZN0_COPMI</name>
<reference evidence="1 2" key="1">
    <citation type="journal article" date="2019" name="Nat. Ecol. Evol.">
        <title>Megaphylogeny resolves global patterns of mushroom evolution.</title>
        <authorList>
            <person name="Varga T."/>
            <person name="Krizsan K."/>
            <person name="Foldi C."/>
            <person name="Dima B."/>
            <person name="Sanchez-Garcia M."/>
            <person name="Sanchez-Ramirez S."/>
            <person name="Szollosi G.J."/>
            <person name="Szarkandi J.G."/>
            <person name="Papp V."/>
            <person name="Albert L."/>
            <person name="Andreopoulos W."/>
            <person name="Angelini C."/>
            <person name="Antonin V."/>
            <person name="Barry K.W."/>
            <person name="Bougher N.L."/>
            <person name="Buchanan P."/>
            <person name="Buyck B."/>
            <person name="Bense V."/>
            <person name="Catcheside P."/>
            <person name="Chovatia M."/>
            <person name="Cooper J."/>
            <person name="Damon W."/>
            <person name="Desjardin D."/>
            <person name="Finy P."/>
            <person name="Geml J."/>
            <person name="Haridas S."/>
            <person name="Hughes K."/>
            <person name="Justo A."/>
            <person name="Karasinski D."/>
            <person name="Kautmanova I."/>
            <person name="Kiss B."/>
            <person name="Kocsube S."/>
            <person name="Kotiranta H."/>
            <person name="LaButti K.M."/>
            <person name="Lechner B.E."/>
            <person name="Liimatainen K."/>
            <person name="Lipzen A."/>
            <person name="Lukacs Z."/>
            <person name="Mihaltcheva S."/>
            <person name="Morgado L.N."/>
            <person name="Niskanen T."/>
            <person name="Noordeloos M.E."/>
            <person name="Ohm R.A."/>
            <person name="Ortiz-Santana B."/>
            <person name="Ovrebo C."/>
            <person name="Racz N."/>
            <person name="Riley R."/>
            <person name="Savchenko A."/>
            <person name="Shiryaev A."/>
            <person name="Soop K."/>
            <person name="Spirin V."/>
            <person name="Szebenyi C."/>
            <person name="Tomsovsky M."/>
            <person name="Tulloss R.E."/>
            <person name="Uehling J."/>
            <person name="Grigoriev I.V."/>
            <person name="Vagvolgyi C."/>
            <person name="Papp T."/>
            <person name="Martin F.M."/>
            <person name="Miettinen O."/>
            <person name="Hibbett D.S."/>
            <person name="Nagy L.G."/>
        </authorList>
    </citation>
    <scope>NUCLEOTIDE SEQUENCE [LARGE SCALE GENOMIC DNA]</scope>
    <source>
        <strain evidence="1 2">FP101781</strain>
    </source>
</reference>